<organism evidence="5 6">
    <name type="scientific">Methanosarcina acetivorans</name>
    <dbReference type="NCBI Taxonomy" id="2214"/>
    <lineage>
        <taxon>Archaea</taxon>
        <taxon>Methanobacteriati</taxon>
        <taxon>Methanobacteriota</taxon>
        <taxon>Stenosarchaea group</taxon>
        <taxon>Methanomicrobia</taxon>
        <taxon>Methanosarcinales</taxon>
        <taxon>Methanosarcinaceae</taxon>
        <taxon>Methanosarcina</taxon>
    </lineage>
</organism>
<dbReference type="CDD" id="cd04301">
    <property type="entry name" value="NAT_SF"/>
    <property type="match status" value="1"/>
</dbReference>
<feature type="domain" description="N-acetyltransferase" evidence="4">
    <location>
        <begin position="155"/>
        <end position="306"/>
    </location>
</feature>
<evidence type="ECO:0000256" key="1">
    <source>
        <dbReference type="ARBA" id="ARBA00022679"/>
    </source>
</evidence>
<keyword evidence="2" id="KW-0012">Acyltransferase</keyword>
<dbReference type="GO" id="GO:0008080">
    <property type="term" value="F:N-acetyltransferase activity"/>
    <property type="evidence" value="ECO:0007669"/>
    <property type="project" value="InterPro"/>
</dbReference>
<comment type="caution">
    <text evidence="5">The sequence shown here is derived from an EMBL/GenBank/DDBJ whole genome shotgun (WGS) entry which is preliminary data.</text>
</comment>
<dbReference type="Gene3D" id="3.40.630.30">
    <property type="match status" value="1"/>
</dbReference>
<evidence type="ECO:0000256" key="2">
    <source>
        <dbReference type="ARBA" id="ARBA00023315"/>
    </source>
</evidence>
<evidence type="ECO:0000313" key="5">
    <source>
        <dbReference type="EMBL" id="HIH95852.1"/>
    </source>
</evidence>
<dbReference type="Pfam" id="PF00583">
    <property type="entry name" value="Acetyltransf_1"/>
    <property type="match status" value="1"/>
</dbReference>
<evidence type="ECO:0000313" key="6">
    <source>
        <dbReference type="Proteomes" id="UP000600774"/>
    </source>
</evidence>
<proteinExistence type="predicted"/>
<dbReference type="InterPro" id="IPR022525">
    <property type="entry name" value="GNAT_AblB"/>
</dbReference>
<dbReference type="InterPro" id="IPR000182">
    <property type="entry name" value="GNAT_dom"/>
</dbReference>
<dbReference type="SUPFAM" id="SSF55729">
    <property type="entry name" value="Acyl-CoA N-acyltransferases (Nat)"/>
    <property type="match status" value="1"/>
</dbReference>
<protein>
    <submittedName>
        <fullName evidence="5">Putative beta-lysine N-acetyltransferase</fullName>
    </submittedName>
</protein>
<sequence length="306" mass="34515">MHEELPGYWEKAEFKVPGAGAELVIDYYNQRIKVMEFTGLFEALSGNLETLAEAKEMGKIIVYTPPKKGNDVRACGCVEEGIIRGYFSGMDCHIFSSYPESSRGISFQKEKEDQILKNCLRKKRETGKRRQKKGGSRKMESWRQQKEKICLPEGYILRLAVQADASAMAALYRQEFQLYPAPLHMENYLLETMDSNVLYLLVERHGEIVSLASAEMDPEKASAEITDCLTVPSERGKGLMKELIKALEEELSERNFLSSYTLCRASSPGINSAFASLGYACTGRLVNNCRIGKGFENMNIWGKLLK</sequence>
<feature type="compositionally biased region" description="Basic residues" evidence="3">
    <location>
        <begin position="124"/>
        <end position="136"/>
    </location>
</feature>
<dbReference type="NCBIfam" id="TIGR03827">
    <property type="entry name" value="GNAT_ablB"/>
    <property type="match status" value="1"/>
</dbReference>
<dbReference type="PROSITE" id="PS51186">
    <property type="entry name" value="GNAT"/>
    <property type="match status" value="1"/>
</dbReference>
<dbReference type="InterPro" id="IPR016181">
    <property type="entry name" value="Acyl_CoA_acyltransferase"/>
</dbReference>
<evidence type="ECO:0000259" key="4">
    <source>
        <dbReference type="PROSITE" id="PS51186"/>
    </source>
</evidence>
<keyword evidence="1 5" id="KW-0808">Transferase</keyword>
<dbReference type="InterPro" id="IPR050680">
    <property type="entry name" value="YpeA/RimI_acetyltransf"/>
</dbReference>
<name>A0A832W028_9EURY</name>
<gene>
    <name evidence="5" type="primary">ablB</name>
    <name evidence="5" type="ORF">HA338_18230</name>
</gene>
<feature type="region of interest" description="Disordered" evidence="3">
    <location>
        <begin position="124"/>
        <end position="143"/>
    </location>
</feature>
<dbReference type="PANTHER" id="PTHR43420">
    <property type="entry name" value="ACETYLTRANSFERASE"/>
    <property type="match status" value="1"/>
</dbReference>
<evidence type="ECO:0000256" key="3">
    <source>
        <dbReference type="SAM" id="MobiDB-lite"/>
    </source>
</evidence>
<dbReference type="PANTHER" id="PTHR43420:SF47">
    <property type="entry name" value="N-ACETYLTRANSFERASE DOMAIN-CONTAINING PROTEIN"/>
    <property type="match status" value="1"/>
</dbReference>
<accession>A0A832W028</accession>
<dbReference type="AlphaFoldDB" id="A0A832W028"/>
<reference evidence="5" key="1">
    <citation type="journal article" date="2020" name="bioRxiv">
        <title>A rank-normalized archaeal taxonomy based on genome phylogeny resolves widespread incomplete and uneven classifications.</title>
        <authorList>
            <person name="Rinke C."/>
            <person name="Chuvochina M."/>
            <person name="Mussig A.J."/>
            <person name="Chaumeil P.-A."/>
            <person name="Waite D.W."/>
            <person name="Whitman W.B."/>
            <person name="Parks D.H."/>
            <person name="Hugenholtz P."/>
        </authorList>
    </citation>
    <scope>NUCLEOTIDE SEQUENCE</scope>
    <source>
        <strain evidence="5">UBA8876</strain>
    </source>
</reference>
<dbReference type="Proteomes" id="UP000600774">
    <property type="component" value="Unassembled WGS sequence"/>
</dbReference>
<dbReference type="EMBL" id="DUJU01000200">
    <property type="protein sequence ID" value="HIH95852.1"/>
    <property type="molecule type" value="Genomic_DNA"/>
</dbReference>